<feature type="transmembrane region" description="Helical" evidence="1">
    <location>
        <begin position="33"/>
        <end position="53"/>
    </location>
</feature>
<feature type="transmembrane region" description="Helical" evidence="1">
    <location>
        <begin position="60"/>
        <end position="77"/>
    </location>
</feature>
<proteinExistence type="predicted"/>
<evidence type="ECO:0000313" key="3">
    <source>
        <dbReference type="EMBL" id="CCI85243.1"/>
    </source>
</evidence>
<feature type="domain" description="LiaF transmembrane" evidence="2">
    <location>
        <begin position="9"/>
        <end position="105"/>
    </location>
</feature>
<protein>
    <recommendedName>
        <fullName evidence="2">LiaF transmembrane domain-containing protein</fullName>
    </recommendedName>
</protein>
<sequence length="243" mass="26466">MKKIFSRVLWAIFFFACAGVLVASQMGLIPIQIGFWTIAGSIILAICLVYNLANLNITGIVFSIAFLLILYARPLGIQRLSPWTILLAAVLVGIGLNLLLGYKRHSYISVVRNFGDSTKSKVIDGTFSRNAGDTDSHIEINQSMSDVSRYIHSKNLETIDLTSKLSDISLYLDDAQAAGDIVHLNVNVMLADVTIYLPLSWQVENNLSPFLSELDIKGTSNGGGPTLVVGGQASISEIEIKYV</sequence>
<evidence type="ECO:0000259" key="2">
    <source>
        <dbReference type="Pfam" id="PF22570"/>
    </source>
</evidence>
<dbReference type="Proteomes" id="UP000009311">
    <property type="component" value="Unassembled WGS sequence"/>
</dbReference>
<evidence type="ECO:0000313" key="4">
    <source>
        <dbReference type="Proteomes" id="UP000009311"/>
    </source>
</evidence>
<dbReference type="eggNOG" id="COG4758">
    <property type="taxonomic scope" value="Bacteria"/>
</dbReference>
<dbReference type="AlphaFoldDB" id="I7LDV5"/>
<keyword evidence="1" id="KW-0472">Membrane</keyword>
<dbReference type="OrthoDB" id="2249781at2"/>
<accession>I7LDV5</accession>
<dbReference type="STRING" id="1423790.BN53_03965"/>
<dbReference type="Pfam" id="PF22570">
    <property type="entry name" value="LiaF-TM"/>
    <property type="match status" value="1"/>
</dbReference>
<dbReference type="PATRIC" id="fig|1423790.3.peg.1266"/>
<keyword evidence="4" id="KW-1185">Reference proteome</keyword>
<dbReference type="EMBL" id="CAKD01000020">
    <property type="protein sequence ID" value="CCI85243.1"/>
    <property type="molecule type" value="Genomic_DNA"/>
</dbReference>
<comment type="caution">
    <text evidence="3">The sequence shown here is derived from an EMBL/GenBank/DDBJ whole genome shotgun (WGS) entry which is preliminary data.</text>
</comment>
<evidence type="ECO:0000256" key="1">
    <source>
        <dbReference type="SAM" id="Phobius"/>
    </source>
</evidence>
<dbReference type="RefSeq" id="WP_009559791.1">
    <property type="nucleotide sequence ID" value="NZ_AYZN01000003.1"/>
</dbReference>
<reference evidence="3 4" key="1">
    <citation type="submission" date="2012-06" db="EMBL/GenBank/DDBJ databases">
        <title>Draft Genome Sequence of Lactobacillus pasteurii CRBIP 24.76T.</title>
        <authorList>
            <person name="Cousin S."/>
            <person name="Bouchier C."/>
            <person name="Loux V."/>
            <person name="Ma L."/>
            <person name="Creno S."/>
            <person name="Bizet C."/>
            <person name="Clermont D."/>
        </authorList>
    </citation>
    <scope>NUCLEOTIDE SEQUENCE [LARGE SCALE GENOMIC DNA]</scope>
    <source>
        <strain evidence="4">CRBIP 24.76T</strain>
    </source>
</reference>
<gene>
    <name evidence="3" type="ORF">BN53_03965</name>
</gene>
<keyword evidence="1" id="KW-1133">Transmembrane helix</keyword>
<name>I7LDV5_9LACO</name>
<keyword evidence="1" id="KW-0812">Transmembrane</keyword>
<organism evidence="3 4">
    <name type="scientific">Lactobacillus pasteurii DSM 23907 = CRBIP 24.76</name>
    <dbReference type="NCBI Taxonomy" id="1423790"/>
    <lineage>
        <taxon>Bacteria</taxon>
        <taxon>Bacillati</taxon>
        <taxon>Bacillota</taxon>
        <taxon>Bacilli</taxon>
        <taxon>Lactobacillales</taxon>
        <taxon>Lactobacillaceae</taxon>
        <taxon>Lactobacillus</taxon>
    </lineage>
</organism>
<feature type="transmembrane region" description="Helical" evidence="1">
    <location>
        <begin position="83"/>
        <end position="102"/>
    </location>
</feature>
<dbReference type="InterPro" id="IPR054331">
    <property type="entry name" value="LiaF_TM"/>
</dbReference>